<dbReference type="EMBL" id="CM042052">
    <property type="protein sequence ID" value="KAI3719637.1"/>
    <property type="molecule type" value="Genomic_DNA"/>
</dbReference>
<sequence length="81" mass="9362">MPKSKTLIILTPFLLLSISFFPNKKRSCAHHPTPTSFFTADSHSPFSLFSSSIKTHFPNFTMDSYCVLLRTFQTNLNYYHL</sequence>
<gene>
    <name evidence="1" type="ORF">L6452_20539</name>
</gene>
<protein>
    <submittedName>
        <fullName evidence="1">Uncharacterized protein</fullName>
    </submittedName>
</protein>
<proteinExistence type="predicted"/>
<evidence type="ECO:0000313" key="2">
    <source>
        <dbReference type="Proteomes" id="UP001055879"/>
    </source>
</evidence>
<keyword evidence="2" id="KW-1185">Reference proteome</keyword>
<reference evidence="2" key="1">
    <citation type="journal article" date="2022" name="Mol. Ecol. Resour.">
        <title>The genomes of chicory, endive, great burdock and yacon provide insights into Asteraceae palaeo-polyploidization history and plant inulin production.</title>
        <authorList>
            <person name="Fan W."/>
            <person name="Wang S."/>
            <person name="Wang H."/>
            <person name="Wang A."/>
            <person name="Jiang F."/>
            <person name="Liu H."/>
            <person name="Zhao H."/>
            <person name="Xu D."/>
            <person name="Zhang Y."/>
        </authorList>
    </citation>
    <scope>NUCLEOTIDE SEQUENCE [LARGE SCALE GENOMIC DNA]</scope>
    <source>
        <strain evidence="2">cv. Niubang</strain>
    </source>
</reference>
<comment type="caution">
    <text evidence="1">The sequence shown here is derived from an EMBL/GenBank/DDBJ whole genome shotgun (WGS) entry which is preliminary data.</text>
</comment>
<dbReference type="Proteomes" id="UP001055879">
    <property type="component" value="Linkage Group LG06"/>
</dbReference>
<organism evidence="1 2">
    <name type="scientific">Arctium lappa</name>
    <name type="common">Greater burdock</name>
    <name type="synonym">Lappa major</name>
    <dbReference type="NCBI Taxonomy" id="4217"/>
    <lineage>
        <taxon>Eukaryota</taxon>
        <taxon>Viridiplantae</taxon>
        <taxon>Streptophyta</taxon>
        <taxon>Embryophyta</taxon>
        <taxon>Tracheophyta</taxon>
        <taxon>Spermatophyta</taxon>
        <taxon>Magnoliopsida</taxon>
        <taxon>eudicotyledons</taxon>
        <taxon>Gunneridae</taxon>
        <taxon>Pentapetalae</taxon>
        <taxon>asterids</taxon>
        <taxon>campanulids</taxon>
        <taxon>Asterales</taxon>
        <taxon>Asteraceae</taxon>
        <taxon>Carduoideae</taxon>
        <taxon>Cardueae</taxon>
        <taxon>Arctiinae</taxon>
        <taxon>Arctium</taxon>
    </lineage>
</organism>
<name>A0ACB9BC65_ARCLA</name>
<evidence type="ECO:0000313" key="1">
    <source>
        <dbReference type="EMBL" id="KAI3719637.1"/>
    </source>
</evidence>
<reference evidence="1 2" key="2">
    <citation type="journal article" date="2022" name="Mol. Ecol. Resour.">
        <title>The genomes of chicory, endive, great burdock and yacon provide insights into Asteraceae paleo-polyploidization history and plant inulin production.</title>
        <authorList>
            <person name="Fan W."/>
            <person name="Wang S."/>
            <person name="Wang H."/>
            <person name="Wang A."/>
            <person name="Jiang F."/>
            <person name="Liu H."/>
            <person name="Zhao H."/>
            <person name="Xu D."/>
            <person name="Zhang Y."/>
        </authorList>
    </citation>
    <scope>NUCLEOTIDE SEQUENCE [LARGE SCALE GENOMIC DNA]</scope>
    <source>
        <strain evidence="2">cv. Niubang</strain>
    </source>
</reference>
<accession>A0ACB9BC65</accession>